<feature type="transmembrane region" description="Helical" evidence="1">
    <location>
        <begin position="59"/>
        <end position="79"/>
    </location>
</feature>
<keyword evidence="1" id="KW-0472">Membrane</keyword>
<gene>
    <name evidence="2" type="ORF">TRIHO_17160</name>
</gene>
<feature type="transmembrane region" description="Helical" evidence="1">
    <location>
        <begin position="20"/>
        <end position="39"/>
    </location>
</feature>
<keyword evidence="1" id="KW-1133">Transmembrane helix</keyword>
<protein>
    <recommendedName>
        <fullName evidence="4">DUF2975 domain-containing protein</fullName>
    </recommendedName>
</protein>
<reference evidence="2 3" key="1">
    <citation type="submission" date="2015-12" db="EMBL/GenBank/DDBJ databases">
        <title>Genome sequence of the marine Rhodobacteraceae strain O3.65, Candidatus Tritonibacter horizontis.</title>
        <authorList>
            <person name="Poehlein A."/>
            <person name="Giebel H.A."/>
            <person name="Voget S."/>
            <person name="Brinkhoff T."/>
        </authorList>
    </citation>
    <scope>NUCLEOTIDE SEQUENCE [LARGE SCALE GENOMIC DNA]</scope>
    <source>
        <strain evidence="2 3">O3.65</strain>
    </source>
</reference>
<dbReference type="RefSeq" id="WP_068242082.1">
    <property type="nucleotide sequence ID" value="NZ_LPUY01000053.1"/>
</dbReference>
<name>A0A132BYC2_9RHOB</name>
<keyword evidence="3" id="KW-1185">Reference proteome</keyword>
<evidence type="ECO:0000256" key="1">
    <source>
        <dbReference type="SAM" id="Phobius"/>
    </source>
</evidence>
<organism evidence="2 3">
    <name type="scientific">Tritonibacter horizontis</name>
    <dbReference type="NCBI Taxonomy" id="1768241"/>
    <lineage>
        <taxon>Bacteria</taxon>
        <taxon>Pseudomonadati</taxon>
        <taxon>Pseudomonadota</taxon>
        <taxon>Alphaproteobacteria</taxon>
        <taxon>Rhodobacterales</taxon>
        <taxon>Paracoccaceae</taxon>
        <taxon>Tritonibacter</taxon>
    </lineage>
</organism>
<accession>A0A132BYC2</accession>
<proteinExistence type="predicted"/>
<evidence type="ECO:0000313" key="3">
    <source>
        <dbReference type="Proteomes" id="UP000068382"/>
    </source>
</evidence>
<comment type="caution">
    <text evidence="2">The sequence shown here is derived from an EMBL/GenBank/DDBJ whole genome shotgun (WGS) entry which is preliminary data.</text>
</comment>
<dbReference type="AlphaFoldDB" id="A0A132BYC2"/>
<evidence type="ECO:0008006" key="4">
    <source>
        <dbReference type="Google" id="ProtNLM"/>
    </source>
</evidence>
<feature type="transmembrane region" description="Helical" evidence="1">
    <location>
        <begin position="140"/>
        <end position="165"/>
    </location>
</feature>
<sequence>MPQKHRLENLSRILEWATTFSLIAIPVATIVSLSVTPITPEVLGQKLGHLAVSPAATTAQIYAAVALTLVPLAILLFTLNTMRHLFACYRQGRVLTDSCAALIQRIGHGFLALALAPFVLRPVASVLLTIGNAPDARALSIAISSEMVFFALAGGLITVIGWAMGEAADVASENRAFI</sequence>
<dbReference type="OrthoDB" id="7849390at2"/>
<dbReference type="Proteomes" id="UP000068382">
    <property type="component" value="Unassembled WGS sequence"/>
</dbReference>
<evidence type="ECO:0000313" key="2">
    <source>
        <dbReference type="EMBL" id="KUP93375.1"/>
    </source>
</evidence>
<dbReference type="EMBL" id="LPUY01000053">
    <property type="protein sequence ID" value="KUP93375.1"/>
    <property type="molecule type" value="Genomic_DNA"/>
</dbReference>
<keyword evidence="1" id="KW-0812">Transmembrane</keyword>
<feature type="transmembrane region" description="Helical" evidence="1">
    <location>
        <begin position="100"/>
        <end position="120"/>
    </location>
</feature>